<gene>
    <name evidence="2" type="ORF">GCM10025780_27100</name>
</gene>
<dbReference type="Proteomes" id="UP001501295">
    <property type="component" value="Unassembled WGS sequence"/>
</dbReference>
<evidence type="ECO:0000256" key="1">
    <source>
        <dbReference type="SAM" id="MobiDB-lite"/>
    </source>
</evidence>
<accession>A0ABP8W4D2</accession>
<feature type="region of interest" description="Disordered" evidence="1">
    <location>
        <begin position="301"/>
        <end position="321"/>
    </location>
</feature>
<dbReference type="EMBL" id="BAABLM010000005">
    <property type="protein sequence ID" value="GAA4680410.1"/>
    <property type="molecule type" value="Genomic_DNA"/>
</dbReference>
<evidence type="ECO:0000313" key="2">
    <source>
        <dbReference type="EMBL" id="GAA4680410.1"/>
    </source>
</evidence>
<dbReference type="Gene3D" id="3.10.180.10">
    <property type="entry name" value="2,3-Dihydroxybiphenyl 1,2-Dioxygenase, domain 1"/>
    <property type="match status" value="2"/>
</dbReference>
<protein>
    <submittedName>
        <fullName evidence="2">Uncharacterized protein</fullName>
    </submittedName>
</protein>
<name>A0ABP8W4D2_9MICO</name>
<proteinExistence type="predicted"/>
<sequence length="321" mass="35044">MRTGYQSFAYWMRRSTGMTAAELTPFYEDVVGLPVIRDLDPAVLFWAGEDLVFEIKCDDEPDVDATDPATATTTPLFRSYDLAATEERLAAAGYPVVGRESGEHSETIWILGPDRLLTGFQSRSETSPWAADAEALARWNRPAVAFDGLPALPPDLQYLHRVRRRAADVEALAAHYRDVVGLDEVGREDGSVLLDLGDTVILEIAPGGSVDEVPEDRTSLPDGFILRMRYWDDFVAGLTASGAVFAGGTAAYSTGTMLAYLADPEGNLVGIEERTQWGDYPEDLEADRRWLELVEAGAPQVDPKGVQLRPIPNDAPPADNA</sequence>
<organism evidence="2 3">
    <name type="scientific">Frondihabitans cladoniiphilus</name>
    <dbReference type="NCBI Taxonomy" id="715785"/>
    <lineage>
        <taxon>Bacteria</taxon>
        <taxon>Bacillati</taxon>
        <taxon>Actinomycetota</taxon>
        <taxon>Actinomycetes</taxon>
        <taxon>Micrococcales</taxon>
        <taxon>Microbacteriaceae</taxon>
        <taxon>Frondihabitans</taxon>
    </lineage>
</organism>
<keyword evidence="3" id="KW-1185">Reference proteome</keyword>
<comment type="caution">
    <text evidence="2">The sequence shown here is derived from an EMBL/GenBank/DDBJ whole genome shotgun (WGS) entry which is preliminary data.</text>
</comment>
<dbReference type="RefSeq" id="WP_345376436.1">
    <property type="nucleotide sequence ID" value="NZ_BAABLM010000005.1"/>
</dbReference>
<dbReference type="InterPro" id="IPR029068">
    <property type="entry name" value="Glyas_Bleomycin-R_OHBP_Dase"/>
</dbReference>
<evidence type="ECO:0000313" key="3">
    <source>
        <dbReference type="Proteomes" id="UP001501295"/>
    </source>
</evidence>
<dbReference type="SUPFAM" id="SSF54593">
    <property type="entry name" value="Glyoxalase/Bleomycin resistance protein/Dihydroxybiphenyl dioxygenase"/>
    <property type="match status" value="2"/>
</dbReference>
<reference evidence="3" key="1">
    <citation type="journal article" date="2019" name="Int. J. Syst. Evol. Microbiol.">
        <title>The Global Catalogue of Microorganisms (GCM) 10K type strain sequencing project: providing services to taxonomists for standard genome sequencing and annotation.</title>
        <authorList>
            <consortium name="The Broad Institute Genomics Platform"/>
            <consortium name="The Broad Institute Genome Sequencing Center for Infectious Disease"/>
            <person name="Wu L."/>
            <person name="Ma J."/>
        </authorList>
    </citation>
    <scope>NUCLEOTIDE SEQUENCE [LARGE SCALE GENOMIC DNA]</scope>
    <source>
        <strain evidence="3">JCM 18956</strain>
    </source>
</reference>